<sequence>MSWIQTGVQTGILFSHSSLTLTAIPSPLDTDRASLRAEPSLPQVHGTAVAANIPARGGALNTLTCSGEAVSLSDVVVMPTLSRKRKVLSTIRNLWRSALERQLENEEGSSSADEEQEEIEALYFVLKSKRYITQRRRVPRPPSRIQHYLTGMPNTEFKLHFRLSRQFFTAVCSLIADPEVFKNVTGKQNKMNVVLHLMGLLRTLCSADGEGRSAYFLSVGGHTPEDILAKRTVQVLNSLRSKVIMWPGEDERQEISQRIKNASTLPQSSMILHNMAIADPMPPKWIEPEPGTGDDADEDDDPLIHDSITGAERRDYLADLVFHRRY</sequence>
<evidence type="ECO:0000313" key="2">
    <source>
        <dbReference type="Proteomes" id="UP001165121"/>
    </source>
</evidence>
<organism evidence="1 2">
    <name type="scientific">Phytophthora fragariaefolia</name>
    <dbReference type="NCBI Taxonomy" id="1490495"/>
    <lineage>
        <taxon>Eukaryota</taxon>
        <taxon>Sar</taxon>
        <taxon>Stramenopiles</taxon>
        <taxon>Oomycota</taxon>
        <taxon>Peronosporomycetes</taxon>
        <taxon>Peronosporales</taxon>
        <taxon>Peronosporaceae</taxon>
        <taxon>Phytophthora</taxon>
    </lineage>
</organism>
<protein>
    <submittedName>
        <fullName evidence="1">Unnamed protein product</fullName>
    </submittedName>
</protein>
<comment type="caution">
    <text evidence="1">The sequence shown here is derived from an EMBL/GenBank/DDBJ whole genome shotgun (WGS) entry which is preliminary data.</text>
</comment>
<dbReference type="EMBL" id="BSXT01001677">
    <property type="protein sequence ID" value="GMF44453.1"/>
    <property type="molecule type" value="Genomic_DNA"/>
</dbReference>
<accession>A0A9W7CV24</accession>
<gene>
    <name evidence="1" type="ORF">Pfra01_001548400</name>
</gene>
<dbReference type="Proteomes" id="UP001165121">
    <property type="component" value="Unassembled WGS sequence"/>
</dbReference>
<proteinExistence type="predicted"/>
<name>A0A9W7CV24_9STRA</name>
<dbReference type="AlphaFoldDB" id="A0A9W7CV24"/>
<dbReference type="OrthoDB" id="113310at2759"/>
<evidence type="ECO:0000313" key="1">
    <source>
        <dbReference type="EMBL" id="GMF44453.1"/>
    </source>
</evidence>
<reference evidence="1" key="1">
    <citation type="submission" date="2023-04" db="EMBL/GenBank/DDBJ databases">
        <title>Phytophthora fragariaefolia NBRC 109709.</title>
        <authorList>
            <person name="Ichikawa N."/>
            <person name="Sato H."/>
            <person name="Tonouchi N."/>
        </authorList>
    </citation>
    <scope>NUCLEOTIDE SEQUENCE</scope>
    <source>
        <strain evidence="1">NBRC 109709</strain>
    </source>
</reference>
<keyword evidence="2" id="KW-1185">Reference proteome</keyword>